<protein>
    <recommendedName>
        <fullName evidence="11">RagB/SusD domain-containing protein</fullName>
    </recommendedName>
</protein>
<gene>
    <name evidence="9" type="ORF">HMPREF9448_01764</name>
</gene>
<feature type="chain" id="PRO_5003841434" description="RagB/SusD domain-containing protein" evidence="6">
    <location>
        <begin position="25"/>
        <end position="588"/>
    </location>
</feature>
<dbReference type="Gene3D" id="1.25.40.390">
    <property type="match status" value="1"/>
</dbReference>
<dbReference type="SUPFAM" id="SSF48452">
    <property type="entry name" value="TPR-like"/>
    <property type="match status" value="1"/>
</dbReference>
<comment type="similarity">
    <text evidence="2">Belongs to the SusD family.</text>
</comment>
<evidence type="ECO:0000313" key="10">
    <source>
        <dbReference type="Proteomes" id="UP000006044"/>
    </source>
</evidence>
<dbReference type="RefSeq" id="WP_008862223.1">
    <property type="nucleotide sequence ID" value="NZ_JH815204.1"/>
</dbReference>
<reference evidence="9 10" key="1">
    <citation type="submission" date="2012-08" db="EMBL/GenBank/DDBJ databases">
        <title>The Genome Sequence of Barnesiella intestinihominis YIT 11860.</title>
        <authorList>
            <consortium name="The Broad Institute Genome Sequencing Platform"/>
            <person name="Earl A."/>
            <person name="Ward D."/>
            <person name="Feldgarden M."/>
            <person name="Gevers D."/>
            <person name="Morotomi M."/>
            <person name="Walker B."/>
            <person name="Young S.K."/>
            <person name="Zeng Q."/>
            <person name="Gargeya S."/>
            <person name="Fitzgerald M."/>
            <person name="Haas B."/>
            <person name="Abouelleil A."/>
            <person name="Alvarado L."/>
            <person name="Arachchi H.M."/>
            <person name="Berlin A.M."/>
            <person name="Chapman S.B."/>
            <person name="Goldberg J."/>
            <person name="Griggs A."/>
            <person name="Gujja S."/>
            <person name="Hansen M."/>
            <person name="Howarth C."/>
            <person name="Imamovic A."/>
            <person name="Larimer J."/>
            <person name="McCowen C."/>
            <person name="Montmayeur A."/>
            <person name="Murphy C."/>
            <person name="Neiman D."/>
            <person name="Pearson M."/>
            <person name="Priest M."/>
            <person name="Roberts A."/>
            <person name="Saif S."/>
            <person name="Shea T."/>
            <person name="Sisk P."/>
            <person name="Sykes S."/>
            <person name="Wortman J."/>
            <person name="Nusbaum C."/>
            <person name="Birren B."/>
        </authorList>
    </citation>
    <scope>NUCLEOTIDE SEQUENCE [LARGE SCALE GENOMIC DNA]</scope>
    <source>
        <strain evidence="9 10">YIT 11860</strain>
    </source>
</reference>
<accession>K0XJA7</accession>
<keyword evidence="10" id="KW-1185">Reference proteome</keyword>
<dbReference type="EMBL" id="ADLE01000011">
    <property type="protein sequence ID" value="EJZ63925.1"/>
    <property type="molecule type" value="Genomic_DNA"/>
</dbReference>
<evidence type="ECO:0000313" key="9">
    <source>
        <dbReference type="EMBL" id="EJZ63925.1"/>
    </source>
</evidence>
<dbReference type="Pfam" id="PF14322">
    <property type="entry name" value="SusD-like_3"/>
    <property type="match status" value="1"/>
</dbReference>
<keyword evidence="3 6" id="KW-0732">Signal</keyword>
<evidence type="ECO:0000256" key="1">
    <source>
        <dbReference type="ARBA" id="ARBA00004442"/>
    </source>
</evidence>
<evidence type="ECO:0000256" key="2">
    <source>
        <dbReference type="ARBA" id="ARBA00006275"/>
    </source>
</evidence>
<evidence type="ECO:0000256" key="4">
    <source>
        <dbReference type="ARBA" id="ARBA00023136"/>
    </source>
</evidence>
<dbReference type="HOGENOM" id="CLU_015553_1_1_10"/>
<dbReference type="GeneID" id="77849003"/>
<evidence type="ECO:0000256" key="5">
    <source>
        <dbReference type="ARBA" id="ARBA00023237"/>
    </source>
</evidence>
<dbReference type="InterPro" id="IPR033985">
    <property type="entry name" value="SusD-like_N"/>
</dbReference>
<feature type="signal peptide" evidence="6">
    <location>
        <begin position="1"/>
        <end position="24"/>
    </location>
</feature>
<dbReference type="eggNOG" id="COG3637">
    <property type="taxonomic scope" value="Bacteria"/>
</dbReference>
<dbReference type="Proteomes" id="UP000006044">
    <property type="component" value="Unassembled WGS sequence"/>
</dbReference>
<comment type="caution">
    <text evidence="9">The sequence shown here is derived from an EMBL/GenBank/DDBJ whole genome shotgun (WGS) entry which is preliminary data.</text>
</comment>
<dbReference type="STRING" id="742726.HMPREF9448_01764"/>
<dbReference type="AlphaFoldDB" id="K0XJA7"/>
<keyword evidence="5" id="KW-0998">Cell outer membrane</keyword>
<evidence type="ECO:0000256" key="6">
    <source>
        <dbReference type="SAM" id="SignalP"/>
    </source>
</evidence>
<name>K0XJA7_9BACT</name>
<dbReference type="GO" id="GO:0009279">
    <property type="term" value="C:cell outer membrane"/>
    <property type="evidence" value="ECO:0007669"/>
    <property type="project" value="UniProtKB-SubCell"/>
</dbReference>
<dbReference type="PROSITE" id="PS51257">
    <property type="entry name" value="PROKAR_LIPOPROTEIN"/>
    <property type="match status" value="1"/>
</dbReference>
<dbReference type="PATRIC" id="fig|742726.3.peg.1849"/>
<keyword evidence="4" id="KW-0472">Membrane</keyword>
<evidence type="ECO:0008006" key="11">
    <source>
        <dbReference type="Google" id="ProtNLM"/>
    </source>
</evidence>
<evidence type="ECO:0000259" key="8">
    <source>
        <dbReference type="Pfam" id="PF14322"/>
    </source>
</evidence>
<evidence type="ECO:0000256" key="3">
    <source>
        <dbReference type="ARBA" id="ARBA00022729"/>
    </source>
</evidence>
<dbReference type="InterPro" id="IPR012944">
    <property type="entry name" value="SusD_RagB_dom"/>
</dbReference>
<dbReference type="Pfam" id="PF07980">
    <property type="entry name" value="SusD_RagB"/>
    <property type="match status" value="1"/>
</dbReference>
<evidence type="ECO:0000259" key="7">
    <source>
        <dbReference type="Pfam" id="PF07980"/>
    </source>
</evidence>
<organism evidence="9 10">
    <name type="scientific">Barnesiella intestinihominis YIT 11860</name>
    <dbReference type="NCBI Taxonomy" id="742726"/>
    <lineage>
        <taxon>Bacteria</taxon>
        <taxon>Pseudomonadati</taxon>
        <taxon>Bacteroidota</taxon>
        <taxon>Bacteroidia</taxon>
        <taxon>Bacteroidales</taxon>
        <taxon>Barnesiellaceae</taxon>
        <taxon>Barnesiella</taxon>
    </lineage>
</organism>
<comment type="subcellular location">
    <subcellularLocation>
        <location evidence="1">Cell outer membrane</location>
    </subcellularLocation>
</comment>
<dbReference type="eggNOG" id="COG3193">
    <property type="taxonomic scope" value="Bacteria"/>
</dbReference>
<proteinExistence type="inferred from homology"/>
<dbReference type="InterPro" id="IPR011990">
    <property type="entry name" value="TPR-like_helical_dom_sf"/>
</dbReference>
<feature type="domain" description="RagB/SusD" evidence="7">
    <location>
        <begin position="433"/>
        <end position="587"/>
    </location>
</feature>
<dbReference type="OrthoDB" id="727588at2"/>
<sequence length="588" mass="66378">MKKKRLSIYVTMLGLAMATAPVFTSCEDMLEEKPYDFISPDDVPDSDDGADMWTTGVYETLHSSMFRYGNMPRPFDYDCDNVSGATWQFDQFGNGNFQGSNNHCDVVWTGMYSVINRANEAIEQINEMKNLTARHRDNVLGECYFLKAWAYFMLVRAYGDIPVYSVSVNQSQQYTNSPRIPIKDVYTQTIIPLLDDAKDMLYKNTDTNFQAGRVCAASAAGLLAKVYATIASAAMPEGEIVTVKTGPQFVMQNINGTNTKVYTEPVPMDFAKDQVAGYESFNSQEYYQLAYDVAKDVKDGVYGTHNLESYDLIWSPSGKTCSEHLFSLQSKSGDELYGTLFTYHYCGMTNEKGHIENSLTVGNSKHWYLLFEEDDYRVDKGVLHCWIREGSDTSWGGGSYFPNFGKWQEMVTNLESPFDNPEVTAGWRCDEGGSEQFFAFTTKYSQQVTDQTLQRTDANYPFLRYADVILIMAEASNELKGPNDEAIGLLNDVRKRSNATPRELKNYSTKSALRSAILEERSMEFAMEGDRRWDLIRWGIYLQAMNALGGTDVCGNVKSRSEKHLLFPIPTLEVLTNQAISSNNPGWS</sequence>
<feature type="domain" description="SusD-like N-terminal" evidence="8">
    <location>
        <begin position="30"/>
        <end position="227"/>
    </location>
</feature>